<keyword evidence="2" id="KW-1185">Reference proteome</keyword>
<proteinExistence type="predicted"/>
<comment type="caution">
    <text evidence="1">The sequence shown here is derived from an EMBL/GenBank/DDBJ whole genome shotgun (WGS) entry which is preliminary data.</text>
</comment>
<protein>
    <submittedName>
        <fullName evidence="1">Uncharacterized protein</fullName>
    </submittedName>
</protein>
<name>A0ACC2JM05_9PEZI</name>
<dbReference type="EMBL" id="JAPUUL010001071">
    <property type="protein sequence ID" value="KAJ8128429.1"/>
    <property type="molecule type" value="Genomic_DNA"/>
</dbReference>
<accession>A0ACC2JM05</accession>
<gene>
    <name evidence="1" type="ORF">O1611_g5205</name>
</gene>
<evidence type="ECO:0000313" key="1">
    <source>
        <dbReference type="EMBL" id="KAJ8128429.1"/>
    </source>
</evidence>
<evidence type="ECO:0000313" key="2">
    <source>
        <dbReference type="Proteomes" id="UP001153332"/>
    </source>
</evidence>
<organism evidence="1 2">
    <name type="scientific">Lasiodiplodia mahajangana</name>
    <dbReference type="NCBI Taxonomy" id="1108764"/>
    <lineage>
        <taxon>Eukaryota</taxon>
        <taxon>Fungi</taxon>
        <taxon>Dikarya</taxon>
        <taxon>Ascomycota</taxon>
        <taxon>Pezizomycotina</taxon>
        <taxon>Dothideomycetes</taxon>
        <taxon>Dothideomycetes incertae sedis</taxon>
        <taxon>Botryosphaeriales</taxon>
        <taxon>Botryosphaeriaceae</taxon>
        <taxon>Lasiodiplodia</taxon>
    </lineage>
</organism>
<reference evidence="1" key="1">
    <citation type="submission" date="2022-12" db="EMBL/GenBank/DDBJ databases">
        <title>Genome Sequence of Lasiodiplodia mahajangana.</title>
        <authorList>
            <person name="Buettner E."/>
        </authorList>
    </citation>
    <scope>NUCLEOTIDE SEQUENCE</scope>
    <source>
        <strain evidence="1">VT137</strain>
    </source>
</reference>
<sequence>MSFQASNSAQRLEHGLWCALTRLDGFDFPPDPLLRGAELKNFSKVMIGKSSWRHLTQGDLVIRVTAIFEAACSVYESENDPLSNGAFYASVAKKASKTKFKDHDIFRQVIETYTDGLKRVATRSEGHVYVDRRSAPACLSVASWIELTQDINISITTKKPNNAHNDIAPEQKSRKRRAEDAGDDRAYKEAKARKVELEKAIAERQQTYQNLEKIYDLTQKFEAMKYKYSTQATRLANAEQDAKAKATELKDAKAKHERLLKAIKAAQRDRDDTIANLKRQYDDHATKHFAMVETEWKNATWELALVKKERDQARETLADCAELIKSLNSKLNGGNGGA</sequence>
<dbReference type="Proteomes" id="UP001153332">
    <property type="component" value="Unassembled WGS sequence"/>
</dbReference>